<reference evidence="2 3" key="1">
    <citation type="submission" date="2012-04" db="EMBL/GenBank/DDBJ databases">
        <authorList>
            <person name="Harkins D.M."/>
            <person name="Madupu R."/>
            <person name="Durkin A.S."/>
            <person name="Torralba M."/>
            <person name="Methe B."/>
            <person name="Sutton G.G."/>
            <person name="Nelson K.E."/>
        </authorList>
    </citation>
    <scope>NUCLEOTIDE SEQUENCE [LARGE SCALE GENOMIC DNA]</scope>
    <source>
        <strain evidence="2 3">VK64</strain>
    </source>
</reference>
<comment type="caution">
    <text evidence="2">The sequence shown here is derived from an EMBL/GenBank/DDBJ whole genome shotgun (WGS) entry which is preliminary data.</text>
</comment>
<dbReference type="Proteomes" id="UP000004473">
    <property type="component" value="Unassembled WGS sequence"/>
</dbReference>
<evidence type="ECO:0000313" key="2">
    <source>
        <dbReference type="EMBL" id="EIG29523.1"/>
    </source>
</evidence>
<dbReference type="EMBL" id="AJMT01000065">
    <property type="protein sequence ID" value="EIG29523.1"/>
    <property type="molecule type" value="Genomic_DNA"/>
</dbReference>
<proteinExistence type="predicted"/>
<name>I2NUL2_NEISI</name>
<evidence type="ECO:0000256" key="1">
    <source>
        <dbReference type="SAM" id="MobiDB-lite"/>
    </source>
</evidence>
<organism evidence="2 3">
    <name type="scientific">Neisseria sicca VK64</name>
    <dbReference type="NCBI Taxonomy" id="1095748"/>
    <lineage>
        <taxon>Bacteria</taxon>
        <taxon>Pseudomonadati</taxon>
        <taxon>Pseudomonadota</taxon>
        <taxon>Betaproteobacteria</taxon>
        <taxon>Neisseriales</taxon>
        <taxon>Neisseriaceae</taxon>
        <taxon>Neisseria</taxon>
    </lineage>
</organism>
<feature type="region of interest" description="Disordered" evidence="1">
    <location>
        <begin position="1"/>
        <end position="29"/>
    </location>
</feature>
<sequence>MHSPKACPQAWAISSAKPAPQSKKGRLKRRKAVQTTFGLFVGRIEINKPAGILNASLHSNPLNQY</sequence>
<dbReference type="PATRIC" id="fig|1095748.3.peg.877"/>
<evidence type="ECO:0000313" key="3">
    <source>
        <dbReference type="Proteomes" id="UP000004473"/>
    </source>
</evidence>
<protein>
    <submittedName>
        <fullName evidence="2">Uncharacterized protein</fullName>
    </submittedName>
</protein>
<gene>
    <name evidence="2" type="ORF">HMPREF1051_0958</name>
</gene>
<accession>I2NUL2</accession>
<dbReference type="AlphaFoldDB" id="I2NUL2"/>